<dbReference type="InterPro" id="IPR011598">
    <property type="entry name" value="bHLH_dom"/>
</dbReference>
<dbReference type="InterPro" id="IPR036638">
    <property type="entry name" value="HLH_DNA-bd_sf"/>
</dbReference>
<gene>
    <name evidence="5" type="ORF">DPMN_030505</name>
</gene>
<evidence type="ECO:0000256" key="2">
    <source>
        <dbReference type="PIRNR" id="PIRNR001705"/>
    </source>
</evidence>
<comment type="subcellular location">
    <subcellularLocation>
        <location evidence="2">Nucleus</location>
    </subcellularLocation>
</comment>
<feature type="coiled-coil region" evidence="3">
    <location>
        <begin position="394"/>
        <end position="428"/>
    </location>
</feature>
<dbReference type="PROSITE" id="PS50888">
    <property type="entry name" value="BHLH"/>
    <property type="match status" value="1"/>
</dbReference>
<evidence type="ECO:0000313" key="5">
    <source>
        <dbReference type="EMBL" id="KAH3867379.1"/>
    </source>
</evidence>
<dbReference type="GO" id="GO:0005634">
    <property type="term" value="C:nucleus"/>
    <property type="evidence" value="ECO:0007669"/>
    <property type="project" value="UniProtKB-SubCell"/>
</dbReference>
<comment type="subunit">
    <text evidence="2">Efficient DNA binding requires dimerization with another bHLH protein.</text>
</comment>
<evidence type="ECO:0000256" key="1">
    <source>
        <dbReference type="ARBA" id="ARBA00023125"/>
    </source>
</evidence>
<dbReference type="GO" id="GO:0046983">
    <property type="term" value="F:protein dimerization activity"/>
    <property type="evidence" value="ECO:0007669"/>
    <property type="project" value="InterPro"/>
</dbReference>
<sequence>MGIKRILTNITIDMHHHAVKRAKMESILPSEYYPTFFEELELHNSPMSFASEDIWKKFDLPTPPLSPSHDGDDGWDLENVDMPFDIDTEDLVLFDDEKTAELLKDVEESFPESPPGPDLDIIMTSENLASNLIQDIMWSAPSSRNDGIISKKSTTESTRQRCNSCSAPPTDTKCVAPDEVLMETTMTGQVAKTSFHNHGIETPSDSEEEIDVVTVADKQFSTFPVKKKCTSEDEWSSPEMCKTKPPTVTFENKPVQVHHIVTKYSNTSVRQRVDCPTDVHNYSLPVTSLKRVHSYPSSPVTHKSKKIRRDISIPSELRKVAQKLKSSVGSCSRNSSDSEDMCDAGKRTQHNVLERKRRTDLKNSFFHLRDSVPDLEGQERAAKVVILRNASQYIIRLIEEQRQKEREIEQLKLKKEKLKRHLSRLRDY</sequence>
<dbReference type="InterPro" id="IPR002418">
    <property type="entry name" value="Tscrpt_reg_Myc"/>
</dbReference>
<dbReference type="EMBL" id="JAIWYP010000002">
    <property type="protein sequence ID" value="KAH3867379.1"/>
    <property type="molecule type" value="Genomic_DNA"/>
</dbReference>
<feature type="domain" description="BHLH" evidence="4">
    <location>
        <begin position="345"/>
        <end position="397"/>
    </location>
</feature>
<dbReference type="Proteomes" id="UP000828390">
    <property type="component" value="Unassembled WGS sequence"/>
</dbReference>
<dbReference type="Pfam" id="PF01056">
    <property type="entry name" value="Myc_N"/>
    <property type="match status" value="1"/>
</dbReference>
<dbReference type="Gene3D" id="4.10.280.10">
    <property type="entry name" value="Helix-loop-helix DNA-binding domain"/>
    <property type="match status" value="1"/>
</dbReference>
<keyword evidence="2" id="KW-0539">Nucleus</keyword>
<dbReference type="InterPro" id="IPR012682">
    <property type="entry name" value="Tscrpt_reg_Myc_N"/>
</dbReference>
<dbReference type="AlphaFoldDB" id="A0A9D4M0I1"/>
<dbReference type="PIRSF" id="PIRSF001705">
    <property type="entry name" value="Myc_protein"/>
    <property type="match status" value="1"/>
</dbReference>
<name>A0A9D4M0I1_DREPO</name>
<dbReference type="PANTHER" id="PTHR45851">
    <property type="entry name" value="MYC PROTO-ONCOGENE"/>
    <property type="match status" value="1"/>
</dbReference>
<proteinExistence type="predicted"/>
<dbReference type="OrthoDB" id="5964374at2759"/>
<dbReference type="GO" id="GO:0003700">
    <property type="term" value="F:DNA-binding transcription factor activity"/>
    <property type="evidence" value="ECO:0007669"/>
    <property type="project" value="InterPro"/>
</dbReference>
<organism evidence="5 6">
    <name type="scientific">Dreissena polymorpha</name>
    <name type="common">Zebra mussel</name>
    <name type="synonym">Mytilus polymorpha</name>
    <dbReference type="NCBI Taxonomy" id="45954"/>
    <lineage>
        <taxon>Eukaryota</taxon>
        <taxon>Metazoa</taxon>
        <taxon>Spiralia</taxon>
        <taxon>Lophotrochozoa</taxon>
        <taxon>Mollusca</taxon>
        <taxon>Bivalvia</taxon>
        <taxon>Autobranchia</taxon>
        <taxon>Heteroconchia</taxon>
        <taxon>Euheterodonta</taxon>
        <taxon>Imparidentia</taxon>
        <taxon>Neoheterodontei</taxon>
        <taxon>Myida</taxon>
        <taxon>Dreissenoidea</taxon>
        <taxon>Dreissenidae</taxon>
        <taxon>Dreissena</taxon>
    </lineage>
</organism>
<evidence type="ECO:0000313" key="6">
    <source>
        <dbReference type="Proteomes" id="UP000828390"/>
    </source>
</evidence>
<dbReference type="Pfam" id="PF00010">
    <property type="entry name" value="HLH"/>
    <property type="match status" value="1"/>
</dbReference>
<dbReference type="SUPFAM" id="SSF47459">
    <property type="entry name" value="HLH, helix-loop-helix DNA-binding domain"/>
    <property type="match status" value="1"/>
</dbReference>
<dbReference type="PRINTS" id="PR00044">
    <property type="entry name" value="LEUZIPPRMYC"/>
</dbReference>
<keyword evidence="3" id="KW-0175">Coiled coil</keyword>
<comment type="caution">
    <text evidence="5">The sequence shown here is derived from an EMBL/GenBank/DDBJ whole genome shotgun (WGS) entry which is preliminary data.</text>
</comment>
<evidence type="ECO:0000256" key="3">
    <source>
        <dbReference type="SAM" id="Coils"/>
    </source>
</evidence>
<evidence type="ECO:0000259" key="4">
    <source>
        <dbReference type="PROSITE" id="PS50888"/>
    </source>
</evidence>
<dbReference type="GO" id="GO:0003677">
    <property type="term" value="F:DNA binding"/>
    <property type="evidence" value="ECO:0007669"/>
    <property type="project" value="UniProtKB-UniRule"/>
</dbReference>
<keyword evidence="1 2" id="KW-0238">DNA-binding</keyword>
<dbReference type="CDD" id="cd11400">
    <property type="entry name" value="bHLHzip_Myc"/>
    <property type="match status" value="1"/>
</dbReference>
<protein>
    <recommendedName>
        <fullName evidence="4">BHLH domain-containing protein</fullName>
    </recommendedName>
</protein>
<dbReference type="FunFam" id="4.10.280.10:FF:000019">
    <property type="entry name" value="Myc proto-oncogene protein"/>
    <property type="match status" value="1"/>
</dbReference>
<dbReference type="InterPro" id="IPR050433">
    <property type="entry name" value="Myc_transcription_factors"/>
</dbReference>
<dbReference type="SMART" id="SM00353">
    <property type="entry name" value="HLH"/>
    <property type="match status" value="1"/>
</dbReference>
<reference evidence="5" key="1">
    <citation type="journal article" date="2019" name="bioRxiv">
        <title>The Genome of the Zebra Mussel, Dreissena polymorpha: A Resource for Invasive Species Research.</title>
        <authorList>
            <person name="McCartney M.A."/>
            <person name="Auch B."/>
            <person name="Kono T."/>
            <person name="Mallez S."/>
            <person name="Zhang Y."/>
            <person name="Obille A."/>
            <person name="Becker A."/>
            <person name="Abrahante J.E."/>
            <person name="Garbe J."/>
            <person name="Badalamenti J.P."/>
            <person name="Herman A."/>
            <person name="Mangelson H."/>
            <person name="Liachko I."/>
            <person name="Sullivan S."/>
            <person name="Sone E.D."/>
            <person name="Koren S."/>
            <person name="Silverstein K.A.T."/>
            <person name="Beckman K.B."/>
            <person name="Gohl D.M."/>
        </authorList>
    </citation>
    <scope>NUCLEOTIDE SEQUENCE</scope>
    <source>
        <strain evidence="5">Duluth1</strain>
        <tissue evidence="5">Whole animal</tissue>
    </source>
</reference>
<reference evidence="5" key="2">
    <citation type="submission" date="2020-11" db="EMBL/GenBank/DDBJ databases">
        <authorList>
            <person name="McCartney M.A."/>
            <person name="Auch B."/>
            <person name="Kono T."/>
            <person name="Mallez S."/>
            <person name="Becker A."/>
            <person name="Gohl D.M."/>
            <person name="Silverstein K.A.T."/>
            <person name="Koren S."/>
            <person name="Bechman K.B."/>
            <person name="Herman A."/>
            <person name="Abrahante J.E."/>
            <person name="Garbe J."/>
        </authorList>
    </citation>
    <scope>NUCLEOTIDE SEQUENCE</scope>
    <source>
        <strain evidence="5">Duluth1</strain>
        <tissue evidence="5">Whole animal</tissue>
    </source>
</reference>
<accession>A0A9D4M0I1</accession>
<keyword evidence="6" id="KW-1185">Reference proteome</keyword>